<reference evidence="1 2" key="1">
    <citation type="submission" date="2007-07" db="EMBL/GenBank/DDBJ databases">
        <title>Annotation of Clostridium perfringens E str. JGS1987.</title>
        <authorList>
            <person name="Paulsen I."/>
            <person name="Sebastian Y."/>
        </authorList>
    </citation>
    <scope>NUCLEOTIDE SEQUENCE [LARGE SCALE GENOMIC DNA]</scope>
    <source>
        <strain evidence="2">E str. JGS1987</strain>
    </source>
</reference>
<sequence>MATKVIKDDVIRVRVTKEHKEKLKKIAKEKNTTISEILNVAIKNVIKNYKKMCKRSVATEEKIKEIKLNLAKRKLKNEKIFFL</sequence>
<dbReference type="InterPro" id="IPR013321">
    <property type="entry name" value="Arc_rbn_hlx_hlx"/>
</dbReference>
<evidence type="ECO:0000313" key="1">
    <source>
        <dbReference type="EMBL" id="EDT14209.1"/>
    </source>
</evidence>
<dbReference type="InterPro" id="IPR010985">
    <property type="entry name" value="Ribbon_hlx_hlx"/>
</dbReference>
<dbReference type="GO" id="GO:0006355">
    <property type="term" value="P:regulation of DNA-templated transcription"/>
    <property type="evidence" value="ECO:0007669"/>
    <property type="project" value="InterPro"/>
</dbReference>
<organism evidence="1 2">
    <name type="scientific">Clostridium perfringens E str. JGS1987</name>
    <dbReference type="NCBI Taxonomy" id="451755"/>
    <lineage>
        <taxon>Bacteria</taxon>
        <taxon>Bacillati</taxon>
        <taxon>Bacillota</taxon>
        <taxon>Clostridia</taxon>
        <taxon>Eubacteriales</taxon>
        <taxon>Clostridiaceae</taxon>
        <taxon>Clostridium</taxon>
    </lineage>
</organism>
<dbReference type="Proteomes" id="UP000005337">
    <property type="component" value="Unassembled WGS sequence"/>
</dbReference>
<dbReference type="EMBL" id="ABDW01000027">
    <property type="protein sequence ID" value="EDT14209.1"/>
    <property type="molecule type" value="Genomic_DNA"/>
</dbReference>
<gene>
    <name evidence="1" type="ORF">AC3_A0657</name>
</gene>
<proteinExistence type="predicted"/>
<name>B1BVS4_CLOPF</name>
<comment type="caution">
    <text evidence="1">The sequence shown here is derived from an EMBL/GenBank/DDBJ whole genome shotgun (WGS) entry which is preliminary data.</text>
</comment>
<dbReference type="SUPFAM" id="SSF47598">
    <property type="entry name" value="Ribbon-helix-helix"/>
    <property type="match status" value="1"/>
</dbReference>
<protein>
    <submittedName>
        <fullName evidence="1">Ribbon-helix-helix protein, CopG family domain protein</fullName>
    </submittedName>
</protein>
<dbReference type="RefSeq" id="WP_003465066.1">
    <property type="nucleotide sequence ID" value="NZ_ABDW01000027.1"/>
</dbReference>
<accession>B1BVS4</accession>
<dbReference type="Gene3D" id="1.10.1220.10">
    <property type="entry name" value="Met repressor-like"/>
    <property type="match status" value="1"/>
</dbReference>
<dbReference type="AlphaFoldDB" id="B1BVS4"/>
<evidence type="ECO:0000313" key="2">
    <source>
        <dbReference type="Proteomes" id="UP000005337"/>
    </source>
</evidence>